<proteinExistence type="predicted"/>
<reference evidence="2" key="1">
    <citation type="journal article" date="2020" name="mSystems">
        <title>Genome- and Community-Level Interaction Insights into Carbon Utilization and Element Cycling Functions of Hydrothermarchaeota in Hydrothermal Sediment.</title>
        <authorList>
            <person name="Zhou Z."/>
            <person name="Liu Y."/>
            <person name="Xu W."/>
            <person name="Pan J."/>
            <person name="Luo Z.H."/>
            <person name="Li M."/>
        </authorList>
    </citation>
    <scope>NUCLEOTIDE SEQUENCE [LARGE SCALE GENOMIC DNA]</scope>
    <source>
        <strain evidence="2">HyVt-19</strain>
    </source>
</reference>
<organism evidence="2">
    <name type="scientific">Thermodesulforhabdus norvegica</name>
    <dbReference type="NCBI Taxonomy" id="39841"/>
    <lineage>
        <taxon>Bacteria</taxon>
        <taxon>Pseudomonadati</taxon>
        <taxon>Thermodesulfobacteriota</taxon>
        <taxon>Syntrophobacteria</taxon>
        <taxon>Syntrophobacterales</taxon>
        <taxon>Thermodesulforhabdaceae</taxon>
        <taxon>Thermodesulforhabdus</taxon>
    </lineage>
</organism>
<feature type="domain" description="BFN" evidence="1">
    <location>
        <begin position="2"/>
        <end position="133"/>
    </location>
</feature>
<protein>
    <submittedName>
        <fullName evidence="2">Bifunctional nuclease family protein</fullName>
    </submittedName>
</protein>
<name>A0A7C1AVZ4_9BACT</name>
<gene>
    <name evidence="2" type="ORF">ENG14_03130</name>
</gene>
<dbReference type="Pfam" id="PF02577">
    <property type="entry name" value="BFN_dom"/>
    <property type="match status" value="1"/>
</dbReference>
<dbReference type="AlphaFoldDB" id="A0A7C1AVZ4"/>
<dbReference type="InterPro" id="IPR003729">
    <property type="entry name" value="Bi_nuclease_dom"/>
</dbReference>
<dbReference type="PANTHER" id="PTHR15160">
    <property type="entry name" value="VON HIPPEL-LINDAU PROTEIN"/>
    <property type="match status" value="1"/>
</dbReference>
<dbReference type="SUPFAM" id="SSF103256">
    <property type="entry name" value="Hypothetical protein TM0160"/>
    <property type="match status" value="1"/>
</dbReference>
<dbReference type="GO" id="GO:0004518">
    <property type="term" value="F:nuclease activity"/>
    <property type="evidence" value="ECO:0007669"/>
    <property type="project" value="InterPro"/>
</dbReference>
<accession>A0A7C1AVZ4</accession>
<dbReference type="Gene3D" id="3.10.690.10">
    <property type="entry name" value="Bifunctional nuclease domain"/>
    <property type="match status" value="1"/>
</dbReference>
<sequence length="166" mass="19083">MLYEMTVSELVMDPQTNTPIVVLREKDGERTLPIWIGIMEATAIAMQMEDIQFPRPMTHDLMKNILEHLSAEVTRIEVHDLRDNTYFAWICLNVNGKETQVDARPSDAIALALRTGSPIFVRDRVFRKSAKSQPSEHPPVVNAEDRDRLAKLLEDMDPEEFGKYKM</sequence>
<dbReference type="PANTHER" id="PTHR15160:SF1">
    <property type="entry name" value="VON HIPPEL-LINDAU DISEASE TUMOR SUPPRESSOR"/>
    <property type="match status" value="1"/>
</dbReference>
<dbReference type="InterPro" id="IPR036104">
    <property type="entry name" value="BFN_sf"/>
</dbReference>
<dbReference type="PROSITE" id="PS51658">
    <property type="entry name" value="BFN"/>
    <property type="match status" value="1"/>
</dbReference>
<dbReference type="Proteomes" id="UP000886355">
    <property type="component" value="Unassembled WGS sequence"/>
</dbReference>
<evidence type="ECO:0000313" key="2">
    <source>
        <dbReference type="EMBL" id="HDL89877.1"/>
    </source>
</evidence>
<comment type="caution">
    <text evidence="2">The sequence shown here is derived from an EMBL/GenBank/DDBJ whole genome shotgun (WGS) entry which is preliminary data.</text>
</comment>
<dbReference type="EMBL" id="DQZW01000146">
    <property type="protein sequence ID" value="HDL89877.1"/>
    <property type="molecule type" value="Genomic_DNA"/>
</dbReference>
<evidence type="ECO:0000259" key="1">
    <source>
        <dbReference type="PROSITE" id="PS51658"/>
    </source>
</evidence>